<protein>
    <submittedName>
        <fullName evidence="2">Uncharacterized protein</fullName>
    </submittedName>
</protein>
<dbReference type="Proteomes" id="UP000318538">
    <property type="component" value="Chromosome"/>
</dbReference>
<evidence type="ECO:0000313" key="2">
    <source>
        <dbReference type="EMBL" id="QDT03641.1"/>
    </source>
</evidence>
<dbReference type="AlphaFoldDB" id="A0A517N938"/>
<sequence length="83" mass="9052">MGTRLNEQEQSGTEHAIRALYRLTAWATPRASTHPNARPDGHTVKRAGAITHRTCDPCPKSFNHVGNAPCVHAPKTRGPMGTR</sequence>
<organism evidence="2 3">
    <name type="scientific">Rubripirellula lacrimiformis</name>
    <dbReference type="NCBI Taxonomy" id="1930273"/>
    <lineage>
        <taxon>Bacteria</taxon>
        <taxon>Pseudomonadati</taxon>
        <taxon>Planctomycetota</taxon>
        <taxon>Planctomycetia</taxon>
        <taxon>Pirellulales</taxon>
        <taxon>Pirellulaceae</taxon>
        <taxon>Rubripirellula</taxon>
    </lineage>
</organism>
<evidence type="ECO:0000256" key="1">
    <source>
        <dbReference type="SAM" id="MobiDB-lite"/>
    </source>
</evidence>
<gene>
    <name evidence="2" type="ORF">K227x_20250</name>
</gene>
<evidence type="ECO:0000313" key="3">
    <source>
        <dbReference type="Proteomes" id="UP000318538"/>
    </source>
</evidence>
<keyword evidence="3" id="KW-1185">Reference proteome</keyword>
<dbReference type="KEGG" id="rlc:K227x_20250"/>
<name>A0A517N938_9BACT</name>
<dbReference type="EMBL" id="CP036525">
    <property type="protein sequence ID" value="QDT03641.1"/>
    <property type="molecule type" value="Genomic_DNA"/>
</dbReference>
<feature type="region of interest" description="Disordered" evidence="1">
    <location>
        <begin position="61"/>
        <end position="83"/>
    </location>
</feature>
<reference evidence="2 3" key="1">
    <citation type="submission" date="2019-02" db="EMBL/GenBank/DDBJ databases">
        <title>Deep-cultivation of Planctomycetes and their phenomic and genomic characterization uncovers novel biology.</title>
        <authorList>
            <person name="Wiegand S."/>
            <person name="Jogler M."/>
            <person name="Boedeker C."/>
            <person name="Pinto D."/>
            <person name="Vollmers J."/>
            <person name="Rivas-Marin E."/>
            <person name="Kohn T."/>
            <person name="Peeters S.H."/>
            <person name="Heuer A."/>
            <person name="Rast P."/>
            <person name="Oberbeckmann S."/>
            <person name="Bunk B."/>
            <person name="Jeske O."/>
            <person name="Meyerdierks A."/>
            <person name="Storesund J.E."/>
            <person name="Kallscheuer N."/>
            <person name="Luecker S."/>
            <person name="Lage O.M."/>
            <person name="Pohl T."/>
            <person name="Merkel B.J."/>
            <person name="Hornburger P."/>
            <person name="Mueller R.-W."/>
            <person name="Bruemmer F."/>
            <person name="Labrenz M."/>
            <person name="Spormann A.M."/>
            <person name="Op den Camp H."/>
            <person name="Overmann J."/>
            <person name="Amann R."/>
            <person name="Jetten M.S.M."/>
            <person name="Mascher T."/>
            <person name="Medema M.H."/>
            <person name="Devos D.P."/>
            <person name="Kaster A.-K."/>
            <person name="Ovreas L."/>
            <person name="Rohde M."/>
            <person name="Galperin M.Y."/>
            <person name="Jogler C."/>
        </authorList>
    </citation>
    <scope>NUCLEOTIDE SEQUENCE [LARGE SCALE GENOMIC DNA]</scope>
    <source>
        <strain evidence="2 3">K22_7</strain>
    </source>
</reference>
<proteinExistence type="predicted"/>
<accession>A0A517N938</accession>